<dbReference type="EMBL" id="JACRDE010000130">
    <property type="protein sequence ID" value="MBI5248717.1"/>
    <property type="molecule type" value="Genomic_DNA"/>
</dbReference>
<comment type="caution">
    <text evidence="1">The sequence shown here is derived from an EMBL/GenBank/DDBJ whole genome shotgun (WGS) entry which is preliminary data.</text>
</comment>
<name>A0A9D6UZT9_9BACT</name>
<organism evidence="1 2">
    <name type="scientific">Desulfomonile tiedjei</name>
    <dbReference type="NCBI Taxonomy" id="2358"/>
    <lineage>
        <taxon>Bacteria</taxon>
        <taxon>Pseudomonadati</taxon>
        <taxon>Thermodesulfobacteriota</taxon>
        <taxon>Desulfomonilia</taxon>
        <taxon>Desulfomonilales</taxon>
        <taxon>Desulfomonilaceae</taxon>
        <taxon>Desulfomonile</taxon>
    </lineage>
</organism>
<protein>
    <submittedName>
        <fullName evidence="1">Uncharacterized protein</fullName>
    </submittedName>
</protein>
<proteinExistence type="predicted"/>
<gene>
    <name evidence="1" type="ORF">HY912_04415</name>
</gene>
<dbReference type="Proteomes" id="UP000807825">
    <property type="component" value="Unassembled WGS sequence"/>
</dbReference>
<evidence type="ECO:0000313" key="1">
    <source>
        <dbReference type="EMBL" id="MBI5248717.1"/>
    </source>
</evidence>
<reference evidence="1" key="1">
    <citation type="submission" date="2020-07" db="EMBL/GenBank/DDBJ databases">
        <title>Huge and variable diversity of episymbiotic CPR bacteria and DPANN archaea in groundwater ecosystems.</title>
        <authorList>
            <person name="He C.Y."/>
            <person name="Keren R."/>
            <person name="Whittaker M."/>
            <person name="Farag I.F."/>
            <person name="Doudna J."/>
            <person name="Cate J.H.D."/>
            <person name="Banfield J.F."/>
        </authorList>
    </citation>
    <scope>NUCLEOTIDE SEQUENCE</scope>
    <source>
        <strain evidence="1">NC_groundwater_1664_Pr3_B-0.1um_52_9</strain>
    </source>
</reference>
<sequence>MAEFYAEDMEATDKTAEEIIKRLEEKKNYIPESERVRRDYAYALLREYRSYIKDRSGSGP</sequence>
<dbReference type="AlphaFoldDB" id="A0A9D6UZT9"/>
<accession>A0A9D6UZT9</accession>
<evidence type="ECO:0000313" key="2">
    <source>
        <dbReference type="Proteomes" id="UP000807825"/>
    </source>
</evidence>